<organism evidence="3 4">
    <name type="scientific">Nocardia wallacei</name>
    <dbReference type="NCBI Taxonomy" id="480035"/>
    <lineage>
        <taxon>Bacteria</taxon>
        <taxon>Bacillati</taxon>
        <taxon>Actinomycetota</taxon>
        <taxon>Actinomycetes</taxon>
        <taxon>Mycobacteriales</taxon>
        <taxon>Nocardiaceae</taxon>
        <taxon>Nocardia</taxon>
    </lineage>
</organism>
<dbReference type="AlphaFoldDB" id="A0A7G1KQ71"/>
<dbReference type="SUPFAM" id="SSF52540">
    <property type="entry name" value="P-loop containing nucleoside triphosphate hydrolases"/>
    <property type="match status" value="1"/>
</dbReference>
<dbReference type="Proteomes" id="UP000516173">
    <property type="component" value="Chromosome"/>
</dbReference>
<dbReference type="GO" id="GO:0051782">
    <property type="term" value="P:negative regulation of cell division"/>
    <property type="evidence" value="ECO:0007669"/>
    <property type="project" value="TreeGrafter"/>
</dbReference>
<feature type="domain" description="AAA" evidence="2">
    <location>
        <begin position="237"/>
        <end position="391"/>
    </location>
</feature>
<protein>
    <recommendedName>
        <fullName evidence="2">AAA domain-containing protein</fullName>
    </recommendedName>
</protein>
<feature type="compositionally biased region" description="Polar residues" evidence="1">
    <location>
        <begin position="106"/>
        <end position="134"/>
    </location>
</feature>
<feature type="compositionally biased region" description="Low complexity" evidence="1">
    <location>
        <begin position="73"/>
        <end position="90"/>
    </location>
</feature>
<dbReference type="PANTHER" id="PTHR43384">
    <property type="entry name" value="SEPTUM SITE-DETERMINING PROTEIN MIND HOMOLOG, CHLOROPLASTIC-RELATED"/>
    <property type="match status" value="1"/>
</dbReference>
<feature type="compositionally biased region" description="Basic and acidic residues" evidence="1">
    <location>
        <begin position="150"/>
        <end position="165"/>
    </location>
</feature>
<feature type="region of interest" description="Disordered" evidence="1">
    <location>
        <begin position="1"/>
        <end position="166"/>
    </location>
</feature>
<reference evidence="3 4" key="1">
    <citation type="submission" date="2020-08" db="EMBL/GenBank/DDBJ databases">
        <title>Genome Sequencing of Nocardia wallacei strain FMUON74 and assembly.</title>
        <authorList>
            <person name="Toyokawa M."/>
            <person name="Uesaka K."/>
        </authorList>
    </citation>
    <scope>NUCLEOTIDE SEQUENCE [LARGE SCALE GENOMIC DNA]</scope>
    <source>
        <strain evidence="3 4">FMUON74</strain>
    </source>
</reference>
<feature type="compositionally biased region" description="Low complexity" evidence="1">
    <location>
        <begin position="17"/>
        <end position="27"/>
    </location>
</feature>
<keyword evidence="4" id="KW-1185">Reference proteome</keyword>
<dbReference type="EMBL" id="AP023396">
    <property type="protein sequence ID" value="BCK57270.1"/>
    <property type="molecule type" value="Genomic_DNA"/>
</dbReference>
<gene>
    <name evidence="3" type="ORF">NWFMUON74_50420</name>
</gene>
<dbReference type="GO" id="GO:0005829">
    <property type="term" value="C:cytosol"/>
    <property type="evidence" value="ECO:0007669"/>
    <property type="project" value="TreeGrafter"/>
</dbReference>
<dbReference type="Pfam" id="PF13614">
    <property type="entry name" value="AAA_31"/>
    <property type="match status" value="1"/>
</dbReference>
<evidence type="ECO:0000313" key="4">
    <source>
        <dbReference type="Proteomes" id="UP000516173"/>
    </source>
</evidence>
<dbReference type="PANTHER" id="PTHR43384:SF14">
    <property type="entry name" value="ESX-1 SECRETION-ASSOCIATED PROTEIN ESPI"/>
    <property type="match status" value="1"/>
</dbReference>
<evidence type="ECO:0000259" key="2">
    <source>
        <dbReference type="Pfam" id="PF13614"/>
    </source>
</evidence>
<dbReference type="KEGG" id="nwl:NWFMUON74_50420"/>
<sequence length="489" mass="51480">MRARGGYDAYFSPQQSAVEAPVEQPAPAEDRSDAFRYTSGLPTQAASAPTVGAPGQSQPDRTPSAPPPPAAPPGATQSASAPSGPAQSASAPPPTAQPAADRPARSPQQPAAQHYSAQQHTMQQSETTAAQVRPQQPLRAAEPTPPSRSVTDEGRGLERIDRPHTDVAYPEVLPASLTSMDLLAEISATRRAQLRSTQGMRGALNKVGFNLGLSPAEQRTEERRARIRRQLTSTYQIAVVSVKGGVGRTTVTAALGSTFASLRPDRVVAVDANPDFGDLPTRTRPHPYGLTLRDLVRAQNLEAFSAVHSFTSINEADLSVLASPWSTEAVEALSGPEYGNAVAVLRRHYNLVMVDCGTGVLDSVTGAVLQTSDAVVVVTPPTVGGVKGAVATLNWFAAHGLQHLIANSVVAIVHPQAAKPMVEVAQIEKLFATAQRPTFQLPYDEHLAEGGEVDLRLLEKETALAFEELAAALGDGFPGQVATGRGGRL</sequence>
<dbReference type="GO" id="GO:0005524">
    <property type="term" value="F:ATP binding"/>
    <property type="evidence" value="ECO:0007669"/>
    <property type="project" value="TreeGrafter"/>
</dbReference>
<dbReference type="Gene3D" id="3.40.50.300">
    <property type="entry name" value="P-loop containing nucleotide triphosphate hydrolases"/>
    <property type="match status" value="1"/>
</dbReference>
<dbReference type="InterPro" id="IPR050625">
    <property type="entry name" value="ParA/MinD_ATPase"/>
</dbReference>
<dbReference type="InterPro" id="IPR025669">
    <property type="entry name" value="AAA_dom"/>
</dbReference>
<dbReference type="InterPro" id="IPR027417">
    <property type="entry name" value="P-loop_NTPase"/>
</dbReference>
<evidence type="ECO:0000313" key="3">
    <source>
        <dbReference type="EMBL" id="BCK57270.1"/>
    </source>
</evidence>
<evidence type="ECO:0000256" key="1">
    <source>
        <dbReference type="SAM" id="MobiDB-lite"/>
    </source>
</evidence>
<accession>A0A7G1KQ71</accession>
<name>A0A7G1KQ71_9NOCA</name>
<dbReference type="GO" id="GO:0009898">
    <property type="term" value="C:cytoplasmic side of plasma membrane"/>
    <property type="evidence" value="ECO:0007669"/>
    <property type="project" value="TreeGrafter"/>
</dbReference>
<proteinExistence type="predicted"/>
<dbReference type="GO" id="GO:0016887">
    <property type="term" value="F:ATP hydrolysis activity"/>
    <property type="evidence" value="ECO:0007669"/>
    <property type="project" value="TreeGrafter"/>
</dbReference>